<organism evidence="2">
    <name type="scientific">Oryza glumipatula</name>
    <dbReference type="NCBI Taxonomy" id="40148"/>
    <lineage>
        <taxon>Eukaryota</taxon>
        <taxon>Viridiplantae</taxon>
        <taxon>Streptophyta</taxon>
        <taxon>Embryophyta</taxon>
        <taxon>Tracheophyta</taxon>
        <taxon>Spermatophyta</taxon>
        <taxon>Magnoliopsida</taxon>
        <taxon>Liliopsida</taxon>
        <taxon>Poales</taxon>
        <taxon>Poaceae</taxon>
        <taxon>BOP clade</taxon>
        <taxon>Oryzoideae</taxon>
        <taxon>Oryzeae</taxon>
        <taxon>Oryzinae</taxon>
        <taxon>Oryza</taxon>
    </lineage>
</organism>
<dbReference type="Proteomes" id="UP000026961">
    <property type="component" value="Chromosome 6"/>
</dbReference>
<dbReference type="AlphaFoldDB" id="A0A0E0A9Z5"/>
<sequence>MCRRGMIAYAVGHRITKWSQPGATRGDATATRATATDRDNGLDRGAGLCPRVTRGRRGGRYHSIPRATREGMGSRGHPWRRSFGAGFWRLGRLRAHAAWRGAVRRTGMPNAAHGSG</sequence>
<feature type="region of interest" description="Disordered" evidence="1">
    <location>
        <begin position="20"/>
        <end position="78"/>
    </location>
</feature>
<reference evidence="2" key="1">
    <citation type="submission" date="2015-04" db="UniProtKB">
        <authorList>
            <consortium name="EnsemblPlants"/>
        </authorList>
    </citation>
    <scope>IDENTIFICATION</scope>
</reference>
<dbReference type="EnsemblPlants" id="OGLUM06G16760.1">
    <property type="protein sequence ID" value="OGLUM06G16760.1"/>
    <property type="gene ID" value="OGLUM06G16760"/>
</dbReference>
<keyword evidence="3" id="KW-1185">Reference proteome</keyword>
<proteinExistence type="predicted"/>
<dbReference type="HOGENOM" id="CLU_2100728_0_0_1"/>
<reference evidence="2" key="2">
    <citation type="submission" date="2018-05" db="EMBL/GenBank/DDBJ databases">
        <title>OgluRS3 (Oryza glumaepatula Reference Sequence Version 3).</title>
        <authorList>
            <person name="Zhang J."/>
            <person name="Kudrna D."/>
            <person name="Lee S."/>
            <person name="Talag J."/>
            <person name="Welchert J."/>
            <person name="Wing R.A."/>
        </authorList>
    </citation>
    <scope>NUCLEOTIDE SEQUENCE [LARGE SCALE GENOMIC DNA]</scope>
</reference>
<evidence type="ECO:0000256" key="1">
    <source>
        <dbReference type="SAM" id="MobiDB-lite"/>
    </source>
</evidence>
<name>A0A0E0A9Z5_9ORYZ</name>
<dbReference type="Gramene" id="OGLUM06G16760.1">
    <property type="protein sequence ID" value="OGLUM06G16760.1"/>
    <property type="gene ID" value="OGLUM06G16760"/>
</dbReference>
<evidence type="ECO:0000313" key="2">
    <source>
        <dbReference type="EnsemblPlants" id="OGLUM06G16760.1"/>
    </source>
</evidence>
<accession>A0A0E0A9Z5</accession>
<feature type="compositionally biased region" description="Low complexity" evidence="1">
    <location>
        <begin position="22"/>
        <end position="34"/>
    </location>
</feature>
<protein>
    <submittedName>
        <fullName evidence="2">Uncharacterized protein</fullName>
    </submittedName>
</protein>
<evidence type="ECO:0000313" key="3">
    <source>
        <dbReference type="Proteomes" id="UP000026961"/>
    </source>
</evidence>